<keyword evidence="4" id="KW-1185">Reference proteome</keyword>
<dbReference type="EMBL" id="OU963862">
    <property type="protein sequence ID" value="CAH0381225.1"/>
    <property type="molecule type" value="Genomic_DNA"/>
</dbReference>
<feature type="domain" description="C2H2-type" evidence="2">
    <location>
        <begin position="59"/>
        <end position="86"/>
    </location>
</feature>
<gene>
    <name evidence="3" type="ORF">BEMITA_LOCUS895</name>
</gene>
<dbReference type="GO" id="GO:0008270">
    <property type="term" value="F:zinc ion binding"/>
    <property type="evidence" value="ECO:0007669"/>
    <property type="project" value="UniProtKB-KW"/>
</dbReference>
<evidence type="ECO:0000313" key="4">
    <source>
        <dbReference type="Proteomes" id="UP001152759"/>
    </source>
</evidence>
<dbReference type="Pfam" id="PF00096">
    <property type="entry name" value="zf-C2H2"/>
    <property type="match status" value="1"/>
</dbReference>
<evidence type="ECO:0000259" key="2">
    <source>
        <dbReference type="PROSITE" id="PS50157"/>
    </source>
</evidence>
<keyword evidence="1" id="KW-0479">Metal-binding</keyword>
<evidence type="ECO:0000256" key="1">
    <source>
        <dbReference type="PROSITE-ProRule" id="PRU00042"/>
    </source>
</evidence>
<feature type="domain" description="C2H2-type" evidence="2">
    <location>
        <begin position="30"/>
        <end position="57"/>
    </location>
</feature>
<reference evidence="3" key="1">
    <citation type="submission" date="2021-12" db="EMBL/GenBank/DDBJ databases">
        <authorList>
            <person name="King R."/>
        </authorList>
    </citation>
    <scope>NUCLEOTIDE SEQUENCE</scope>
</reference>
<proteinExistence type="predicted"/>
<protein>
    <recommendedName>
        <fullName evidence="2">C2H2-type domain-containing protein</fullName>
    </recommendedName>
</protein>
<dbReference type="Proteomes" id="UP001152759">
    <property type="component" value="Chromosome 1"/>
</dbReference>
<dbReference type="PROSITE" id="PS50157">
    <property type="entry name" value="ZINC_FINGER_C2H2_2"/>
    <property type="match status" value="2"/>
</dbReference>
<dbReference type="SUPFAM" id="SSF57667">
    <property type="entry name" value="beta-beta-alpha zinc fingers"/>
    <property type="match status" value="1"/>
</dbReference>
<name>A0A9P0A1C0_BEMTA</name>
<sequence length="86" mass="9980">MISPLNGDLARLFQNPSTFLGFKRGFQPFFQCPKCPKSYTHFSSLQKHIKWGCGKEPQFQCKSCSKRFYLLGQLNWHSKLKHPGQS</sequence>
<keyword evidence="1" id="KW-0862">Zinc</keyword>
<dbReference type="AlphaFoldDB" id="A0A9P0A1C0"/>
<dbReference type="InterPro" id="IPR013087">
    <property type="entry name" value="Znf_C2H2_type"/>
</dbReference>
<accession>A0A9P0A1C0</accession>
<evidence type="ECO:0000313" key="3">
    <source>
        <dbReference type="EMBL" id="CAH0381225.1"/>
    </source>
</evidence>
<dbReference type="InterPro" id="IPR036236">
    <property type="entry name" value="Znf_C2H2_sf"/>
</dbReference>
<dbReference type="PROSITE" id="PS00028">
    <property type="entry name" value="ZINC_FINGER_C2H2_1"/>
    <property type="match status" value="1"/>
</dbReference>
<keyword evidence="1" id="KW-0863">Zinc-finger</keyword>
<dbReference type="SMART" id="SM00355">
    <property type="entry name" value="ZnF_C2H2"/>
    <property type="match status" value="2"/>
</dbReference>
<organism evidence="3 4">
    <name type="scientific">Bemisia tabaci</name>
    <name type="common">Sweetpotato whitefly</name>
    <name type="synonym">Aleurodes tabaci</name>
    <dbReference type="NCBI Taxonomy" id="7038"/>
    <lineage>
        <taxon>Eukaryota</taxon>
        <taxon>Metazoa</taxon>
        <taxon>Ecdysozoa</taxon>
        <taxon>Arthropoda</taxon>
        <taxon>Hexapoda</taxon>
        <taxon>Insecta</taxon>
        <taxon>Pterygota</taxon>
        <taxon>Neoptera</taxon>
        <taxon>Paraneoptera</taxon>
        <taxon>Hemiptera</taxon>
        <taxon>Sternorrhyncha</taxon>
        <taxon>Aleyrodoidea</taxon>
        <taxon>Aleyrodidae</taxon>
        <taxon>Aleyrodinae</taxon>
        <taxon>Bemisia</taxon>
    </lineage>
</organism>
<dbReference type="Gene3D" id="3.30.160.60">
    <property type="entry name" value="Classic Zinc Finger"/>
    <property type="match status" value="1"/>
</dbReference>